<keyword evidence="2" id="KW-0378">Hydrolase</keyword>
<protein>
    <submittedName>
        <fullName evidence="2">HAD hydrolase-like protein</fullName>
    </submittedName>
</protein>
<dbReference type="GO" id="GO:0016787">
    <property type="term" value="F:hydrolase activity"/>
    <property type="evidence" value="ECO:0007669"/>
    <property type="project" value="UniProtKB-KW"/>
</dbReference>
<gene>
    <name evidence="3" type="ORF">AM629_08085</name>
    <name evidence="2" type="ORF">F0L16_16875</name>
</gene>
<dbReference type="AlphaFoldDB" id="A0A5B0W633"/>
<name>A0A5B0W633_9GAMM</name>
<dbReference type="InterPro" id="IPR036412">
    <property type="entry name" value="HAD-like_sf"/>
</dbReference>
<evidence type="ECO:0000313" key="2">
    <source>
        <dbReference type="EMBL" id="KAA1182082.1"/>
    </source>
</evidence>
<organism evidence="2 5">
    <name type="scientific">Photorhabdus heterorhabditis</name>
    <dbReference type="NCBI Taxonomy" id="880156"/>
    <lineage>
        <taxon>Bacteria</taxon>
        <taxon>Pseudomonadati</taxon>
        <taxon>Pseudomonadota</taxon>
        <taxon>Gammaproteobacteria</taxon>
        <taxon>Enterobacterales</taxon>
        <taxon>Morganellaceae</taxon>
        <taxon>Photorhabdus</taxon>
    </lineage>
</organism>
<dbReference type="EMBL" id="LJCS01000016">
    <property type="protein sequence ID" value="KOY62522.1"/>
    <property type="molecule type" value="Genomic_DNA"/>
</dbReference>
<reference evidence="2 5" key="2">
    <citation type="submission" date="2019-09" db="EMBL/GenBank/DDBJ databases">
        <title>Whole genome sequence of Photorhabdus heterorhabditis strain ETL (Enterobacteriales: Enterobacteriaceae) a bacterial symbiont of Heterorhabditis zealandica strain ETL (Rhabditida: Heterorhabditidae).</title>
        <authorList>
            <person name="Lulamba T.E."/>
            <person name="Serepa-Dlamini M.H."/>
        </authorList>
    </citation>
    <scope>NUCLEOTIDE SEQUENCE [LARGE SCALE GENOMIC DNA]</scope>
    <source>
        <strain evidence="2 5">ETL</strain>
    </source>
</reference>
<dbReference type="SUPFAM" id="SSF56784">
    <property type="entry name" value="HAD-like"/>
    <property type="match status" value="1"/>
</dbReference>
<evidence type="ECO:0000256" key="1">
    <source>
        <dbReference type="ARBA" id="ARBA00022723"/>
    </source>
</evidence>
<dbReference type="Proteomes" id="UP000037727">
    <property type="component" value="Unassembled WGS sequence"/>
</dbReference>
<keyword evidence="1" id="KW-0479">Metal-binding</keyword>
<accession>A0A5B0W633</accession>
<dbReference type="EMBL" id="VTUW01000038">
    <property type="protein sequence ID" value="KAA1182082.1"/>
    <property type="molecule type" value="Genomic_DNA"/>
</dbReference>
<evidence type="ECO:0000313" key="5">
    <source>
        <dbReference type="Proteomes" id="UP000322184"/>
    </source>
</evidence>
<dbReference type="InterPro" id="IPR041492">
    <property type="entry name" value="HAD_2"/>
</dbReference>
<comment type="caution">
    <text evidence="2">The sequence shown here is derived from an EMBL/GenBank/DDBJ whole genome shotgun (WGS) entry which is preliminary data.</text>
</comment>
<dbReference type="Gene3D" id="3.40.50.1000">
    <property type="entry name" value="HAD superfamily/HAD-like"/>
    <property type="match status" value="1"/>
</dbReference>
<reference evidence="3 4" key="1">
    <citation type="submission" date="2015-09" db="EMBL/GenBank/DDBJ databases">
        <title>Draft genome sequence and assembly of Photorhabdus sp. VMG, a bacterial symbiont associated with Heterorhabditis zealandica.</title>
        <authorList>
            <person name="Naidoo S."/>
            <person name="Featherston J."/>
            <person name="Mothupi B."/>
            <person name="Gray V.M."/>
        </authorList>
    </citation>
    <scope>NUCLEOTIDE SEQUENCE [LARGE SCALE GENOMIC DNA]</scope>
    <source>
        <strain evidence="3 4">VMG</strain>
    </source>
</reference>
<evidence type="ECO:0000313" key="3">
    <source>
        <dbReference type="EMBL" id="KOY62522.1"/>
    </source>
</evidence>
<keyword evidence="4" id="KW-1185">Reference proteome</keyword>
<dbReference type="OrthoDB" id="9800058at2"/>
<dbReference type="GO" id="GO:0046872">
    <property type="term" value="F:metal ion binding"/>
    <property type="evidence" value="ECO:0007669"/>
    <property type="project" value="UniProtKB-KW"/>
</dbReference>
<dbReference type="STRING" id="880156.AM629_08085"/>
<dbReference type="Pfam" id="PF13419">
    <property type="entry name" value="HAD_2"/>
    <property type="match status" value="1"/>
</dbReference>
<dbReference type="RefSeq" id="WP_054477849.1">
    <property type="nucleotide sequence ID" value="NZ_CAWMRL010000016.1"/>
</dbReference>
<dbReference type="InterPro" id="IPR023198">
    <property type="entry name" value="PGP-like_dom2"/>
</dbReference>
<evidence type="ECO:0000313" key="4">
    <source>
        <dbReference type="Proteomes" id="UP000037727"/>
    </source>
</evidence>
<sequence>MYRTLTGFLFDIDGTFIDSTEAVQETGLDFSQKYHLNFNDVIEFAYGRRTSETVTHFLGDSPSRYRISKFIERKEIDNTDNITAIPRAKELLNCIHSSHWVSLRLKIKN</sequence>
<dbReference type="InterPro" id="IPR023214">
    <property type="entry name" value="HAD_sf"/>
</dbReference>
<proteinExistence type="predicted"/>
<dbReference type="Proteomes" id="UP000322184">
    <property type="component" value="Unassembled WGS sequence"/>
</dbReference>
<dbReference type="Gene3D" id="1.10.150.240">
    <property type="entry name" value="Putative phosphatase, domain 2"/>
    <property type="match status" value="1"/>
</dbReference>